<name>A0A2P2KX27_RHIMU</name>
<organism evidence="1">
    <name type="scientific">Rhizophora mucronata</name>
    <name type="common">Asiatic mangrove</name>
    <dbReference type="NCBI Taxonomy" id="61149"/>
    <lineage>
        <taxon>Eukaryota</taxon>
        <taxon>Viridiplantae</taxon>
        <taxon>Streptophyta</taxon>
        <taxon>Embryophyta</taxon>
        <taxon>Tracheophyta</taxon>
        <taxon>Spermatophyta</taxon>
        <taxon>Magnoliopsida</taxon>
        <taxon>eudicotyledons</taxon>
        <taxon>Gunneridae</taxon>
        <taxon>Pentapetalae</taxon>
        <taxon>rosids</taxon>
        <taxon>fabids</taxon>
        <taxon>Malpighiales</taxon>
        <taxon>Rhizophoraceae</taxon>
        <taxon>Rhizophora</taxon>
    </lineage>
</organism>
<proteinExistence type="predicted"/>
<dbReference type="AlphaFoldDB" id="A0A2P2KX27"/>
<dbReference type="EMBL" id="GGEC01029801">
    <property type="protein sequence ID" value="MBX10285.1"/>
    <property type="molecule type" value="Transcribed_RNA"/>
</dbReference>
<reference evidence="1" key="1">
    <citation type="submission" date="2018-02" db="EMBL/GenBank/DDBJ databases">
        <title>Rhizophora mucronata_Transcriptome.</title>
        <authorList>
            <person name="Meera S.P."/>
            <person name="Sreeshan A."/>
            <person name="Augustine A."/>
        </authorList>
    </citation>
    <scope>NUCLEOTIDE SEQUENCE</scope>
    <source>
        <tissue evidence="1">Leaf</tissue>
    </source>
</reference>
<accession>A0A2P2KX27</accession>
<sequence>MGKKILFFFFFNGKAQGLSRKISPPTIQFHQQHPFIWCETVRDCQ</sequence>
<protein>
    <submittedName>
        <fullName evidence="1">Uncharacterized protein</fullName>
    </submittedName>
</protein>
<evidence type="ECO:0000313" key="1">
    <source>
        <dbReference type="EMBL" id="MBX10285.1"/>
    </source>
</evidence>